<gene>
    <name evidence="1" type="ORF">J4Q44_G00168500</name>
</gene>
<protein>
    <submittedName>
        <fullName evidence="1">Uncharacterized protein</fullName>
    </submittedName>
</protein>
<dbReference type="AlphaFoldDB" id="A0AAN8QWL9"/>
<evidence type="ECO:0000313" key="2">
    <source>
        <dbReference type="Proteomes" id="UP001356427"/>
    </source>
</evidence>
<proteinExistence type="predicted"/>
<organism evidence="1 2">
    <name type="scientific">Coregonus suidteri</name>
    <dbReference type="NCBI Taxonomy" id="861788"/>
    <lineage>
        <taxon>Eukaryota</taxon>
        <taxon>Metazoa</taxon>
        <taxon>Chordata</taxon>
        <taxon>Craniata</taxon>
        <taxon>Vertebrata</taxon>
        <taxon>Euteleostomi</taxon>
        <taxon>Actinopterygii</taxon>
        <taxon>Neopterygii</taxon>
        <taxon>Teleostei</taxon>
        <taxon>Protacanthopterygii</taxon>
        <taxon>Salmoniformes</taxon>
        <taxon>Salmonidae</taxon>
        <taxon>Coregoninae</taxon>
        <taxon>Coregonus</taxon>
    </lineage>
</organism>
<sequence>MPLLCCPLDSTLSLNSTVHTVVSAIHVLQRNRILTYLHAAQHSVVLVSILVQGGLCQYINCSLADVFHRSLTNVTIPSTTDLLYISPDF</sequence>
<accession>A0AAN8QWL9</accession>
<dbReference type="Proteomes" id="UP001356427">
    <property type="component" value="Unassembled WGS sequence"/>
</dbReference>
<name>A0AAN8QWL9_9TELE</name>
<dbReference type="EMBL" id="JAGTTL010000014">
    <property type="protein sequence ID" value="KAK6313503.1"/>
    <property type="molecule type" value="Genomic_DNA"/>
</dbReference>
<reference evidence="1 2" key="1">
    <citation type="submission" date="2021-04" db="EMBL/GenBank/DDBJ databases">
        <authorList>
            <person name="De Guttry C."/>
            <person name="Zahm M."/>
            <person name="Klopp C."/>
            <person name="Cabau C."/>
            <person name="Louis A."/>
            <person name="Berthelot C."/>
            <person name="Parey E."/>
            <person name="Roest Crollius H."/>
            <person name="Montfort J."/>
            <person name="Robinson-Rechavi M."/>
            <person name="Bucao C."/>
            <person name="Bouchez O."/>
            <person name="Gislard M."/>
            <person name="Lluch J."/>
            <person name="Milhes M."/>
            <person name="Lampietro C."/>
            <person name="Lopez Roques C."/>
            <person name="Donnadieu C."/>
            <person name="Braasch I."/>
            <person name="Desvignes T."/>
            <person name="Postlethwait J."/>
            <person name="Bobe J."/>
            <person name="Wedekind C."/>
            <person name="Guiguen Y."/>
        </authorList>
    </citation>
    <scope>NUCLEOTIDE SEQUENCE [LARGE SCALE GENOMIC DNA]</scope>
    <source>
        <strain evidence="1">Cs_M1</strain>
        <tissue evidence="1">Blood</tissue>
    </source>
</reference>
<evidence type="ECO:0000313" key="1">
    <source>
        <dbReference type="EMBL" id="KAK6313503.1"/>
    </source>
</evidence>
<keyword evidence="2" id="KW-1185">Reference proteome</keyword>
<comment type="caution">
    <text evidence="1">The sequence shown here is derived from an EMBL/GenBank/DDBJ whole genome shotgun (WGS) entry which is preliminary data.</text>
</comment>